<name>A0A0S3QU35_THET7</name>
<dbReference type="InterPro" id="IPR008258">
    <property type="entry name" value="Transglycosylase_SLT_dom_1"/>
</dbReference>
<dbReference type="GO" id="GO:0016020">
    <property type="term" value="C:membrane"/>
    <property type="evidence" value="ECO:0007669"/>
    <property type="project" value="InterPro"/>
</dbReference>
<dbReference type="KEGG" id="ttk:TST_1040"/>
<evidence type="ECO:0000313" key="3">
    <source>
        <dbReference type="EMBL" id="BAT71834.1"/>
    </source>
</evidence>
<feature type="domain" description="Transglycosylase SLT" evidence="2">
    <location>
        <begin position="52"/>
        <end position="155"/>
    </location>
</feature>
<dbReference type="SUPFAM" id="SSF53955">
    <property type="entry name" value="Lysozyme-like"/>
    <property type="match status" value="1"/>
</dbReference>
<dbReference type="STRING" id="1298851.TST_1040"/>
<evidence type="ECO:0000313" key="4">
    <source>
        <dbReference type="Proteomes" id="UP000063234"/>
    </source>
</evidence>
<dbReference type="Gene3D" id="1.10.530.10">
    <property type="match status" value="1"/>
</dbReference>
<dbReference type="Pfam" id="PF01464">
    <property type="entry name" value="SLT"/>
    <property type="match status" value="1"/>
</dbReference>
<dbReference type="PANTHER" id="PTHR37423">
    <property type="entry name" value="SOLUBLE LYTIC MUREIN TRANSGLYCOSYLASE-RELATED"/>
    <property type="match status" value="1"/>
</dbReference>
<organism evidence="3 4">
    <name type="scientific">Thermosulfidibacter takaii (strain DSM 17441 / JCM 13301 / NBRC 103674 / ABI70S6)</name>
    <dbReference type="NCBI Taxonomy" id="1298851"/>
    <lineage>
        <taxon>Bacteria</taxon>
        <taxon>Pseudomonadati</taxon>
        <taxon>Thermosulfidibacterota</taxon>
        <taxon>Thermosulfidibacteria</taxon>
        <taxon>Thermosulfidibacterales</taxon>
        <taxon>Thermosulfidibacteraceae</taxon>
    </lineage>
</organism>
<dbReference type="AlphaFoldDB" id="A0A0S3QU35"/>
<dbReference type="CDD" id="cd00254">
    <property type="entry name" value="LT-like"/>
    <property type="match status" value="1"/>
</dbReference>
<dbReference type="GO" id="GO:0008933">
    <property type="term" value="F:peptidoglycan lytic transglycosylase activity"/>
    <property type="evidence" value="ECO:0007669"/>
    <property type="project" value="InterPro"/>
</dbReference>
<dbReference type="PROSITE" id="PS00922">
    <property type="entry name" value="TRANSGLYCOSYLASE"/>
    <property type="match status" value="1"/>
</dbReference>
<dbReference type="InterPro" id="IPR000189">
    <property type="entry name" value="Transglyc_AS"/>
</dbReference>
<dbReference type="PANTHER" id="PTHR37423:SF2">
    <property type="entry name" value="MEMBRANE-BOUND LYTIC MUREIN TRANSGLYCOSYLASE C"/>
    <property type="match status" value="1"/>
</dbReference>
<comment type="similarity">
    <text evidence="1">Belongs to the transglycosylase Slt family.</text>
</comment>
<keyword evidence="4" id="KW-1185">Reference proteome</keyword>
<gene>
    <name evidence="3" type="ORF">TST_1040</name>
</gene>
<evidence type="ECO:0000259" key="2">
    <source>
        <dbReference type="Pfam" id="PF01464"/>
    </source>
</evidence>
<evidence type="ECO:0000256" key="1">
    <source>
        <dbReference type="ARBA" id="ARBA00007734"/>
    </source>
</evidence>
<proteinExistence type="inferred from homology"/>
<protein>
    <recommendedName>
        <fullName evidence="2">Transglycosylase SLT domain-containing protein</fullName>
    </recommendedName>
</protein>
<dbReference type="InterPro" id="IPR023346">
    <property type="entry name" value="Lysozyme-like_dom_sf"/>
</dbReference>
<dbReference type="EMBL" id="AP013035">
    <property type="protein sequence ID" value="BAT71834.1"/>
    <property type="molecule type" value="Genomic_DNA"/>
</dbReference>
<reference evidence="4" key="1">
    <citation type="journal article" date="2018" name="Science">
        <title>A primordial and reversible TCA cycle in a facultatively chemolithoautotrophic thermophile.</title>
        <authorList>
            <person name="Nunoura T."/>
            <person name="Chikaraishi Y."/>
            <person name="Izaki R."/>
            <person name="Suwa T."/>
            <person name="Sato T."/>
            <person name="Harada T."/>
            <person name="Mori K."/>
            <person name="Kato Y."/>
            <person name="Miyazaki M."/>
            <person name="Shimamura S."/>
            <person name="Yanagawa K."/>
            <person name="Shuto A."/>
            <person name="Ohkouchi N."/>
            <person name="Fujita N."/>
            <person name="Takaki Y."/>
            <person name="Atomi H."/>
            <person name="Takai K."/>
        </authorList>
    </citation>
    <scope>NUCLEOTIDE SEQUENCE [LARGE SCALE GENOMIC DNA]</scope>
    <source>
        <strain evidence="4">DSM 17441 / JCM 13301 / NBRC 103674 / ABI70S6</strain>
    </source>
</reference>
<dbReference type="Proteomes" id="UP000063234">
    <property type="component" value="Chromosome"/>
</dbReference>
<accession>A0A0S3QU35</accession>
<sequence>MLERRWMICRSLMLSALLTLFLIANGFAEVKCGYMGKKFVCYSYSRSEIIQLIRQKALKLEIDPKLAVELAKRESNLDPLAYSRKGAIGVMQLLPETAKILGVDPYNVEENIEGGLRYLKYLLDKFNGDVKLAIAAYNAGPTAVEKFQGIPPYKETRQFVKDISVAYNSGRIRKIVLPDGTVFITNLPLEGNR</sequence>
<dbReference type="GO" id="GO:0000270">
    <property type="term" value="P:peptidoglycan metabolic process"/>
    <property type="evidence" value="ECO:0007669"/>
    <property type="project" value="InterPro"/>
</dbReference>